<feature type="compositionally biased region" description="Polar residues" evidence="3">
    <location>
        <begin position="696"/>
        <end position="761"/>
    </location>
</feature>
<dbReference type="SUPFAM" id="SSF117281">
    <property type="entry name" value="Kelch motif"/>
    <property type="match status" value="1"/>
</dbReference>
<dbReference type="Gene3D" id="2.120.10.80">
    <property type="entry name" value="Kelch-type beta propeller"/>
    <property type="match status" value="2"/>
</dbReference>
<gene>
    <name evidence="6" type="ORF">RclHR1_08470007</name>
</gene>
<keyword evidence="4" id="KW-1133">Transmembrane helix</keyword>
<feature type="compositionally biased region" description="Low complexity" evidence="3">
    <location>
        <begin position="510"/>
        <end position="523"/>
    </location>
</feature>
<evidence type="ECO:0000256" key="3">
    <source>
        <dbReference type="SAM" id="MobiDB-lite"/>
    </source>
</evidence>
<dbReference type="InterPro" id="IPR011043">
    <property type="entry name" value="Gal_Oxase/kelch_b-propeller"/>
</dbReference>
<feature type="compositionally biased region" description="Polar residues" evidence="3">
    <location>
        <begin position="459"/>
        <end position="474"/>
    </location>
</feature>
<dbReference type="Proteomes" id="UP000247702">
    <property type="component" value="Unassembled WGS sequence"/>
</dbReference>
<evidence type="ECO:0000313" key="6">
    <source>
        <dbReference type="EMBL" id="GBC08896.1"/>
    </source>
</evidence>
<feature type="signal peptide" evidence="5">
    <location>
        <begin position="1"/>
        <end position="19"/>
    </location>
</feature>
<feature type="region of interest" description="Disordered" evidence="3">
    <location>
        <begin position="694"/>
        <end position="815"/>
    </location>
</feature>
<keyword evidence="4" id="KW-0812">Transmembrane</keyword>
<feature type="compositionally biased region" description="Low complexity" evidence="3">
    <location>
        <begin position="778"/>
        <end position="796"/>
    </location>
</feature>
<evidence type="ECO:0000256" key="5">
    <source>
        <dbReference type="SAM" id="SignalP"/>
    </source>
</evidence>
<dbReference type="PANTHER" id="PTHR46093">
    <property type="entry name" value="ACYL-COA-BINDING DOMAIN-CONTAINING PROTEIN 5"/>
    <property type="match status" value="1"/>
</dbReference>
<evidence type="ECO:0008006" key="8">
    <source>
        <dbReference type="Google" id="ProtNLM"/>
    </source>
</evidence>
<comment type="caution">
    <text evidence="6">The sequence shown here is derived from an EMBL/GenBank/DDBJ whole genome shotgun (WGS) entry which is preliminary data.</text>
</comment>
<dbReference type="PANTHER" id="PTHR46093:SF18">
    <property type="entry name" value="FIBRONECTIN TYPE-III DOMAIN-CONTAINING PROTEIN"/>
    <property type="match status" value="1"/>
</dbReference>
<evidence type="ECO:0000256" key="4">
    <source>
        <dbReference type="SAM" id="Phobius"/>
    </source>
</evidence>
<dbReference type="InterPro" id="IPR015915">
    <property type="entry name" value="Kelch-typ_b-propeller"/>
</dbReference>
<evidence type="ECO:0000313" key="7">
    <source>
        <dbReference type="Proteomes" id="UP000247702"/>
    </source>
</evidence>
<keyword evidence="7" id="KW-1185">Reference proteome</keyword>
<feature type="compositionally biased region" description="Low complexity" evidence="3">
    <location>
        <begin position="436"/>
        <end position="458"/>
    </location>
</feature>
<evidence type="ECO:0000256" key="1">
    <source>
        <dbReference type="ARBA" id="ARBA00022441"/>
    </source>
</evidence>
<reference evidence="6 7" key="1">
    <citation type="submission" date="2017-11" db="EMBL/GenBank/DDBJ databases">
        <title>The genome of Rhizophagus clarus HR1 reveals common genetic basis of auxotrophy among arbuscular mycorrhizal fungi.</title>
        <authorList>
            <person name="Kobayashi Y."/>
        </authorList>
    </citation>
    <scope>NUCLEOTIDE SEQUENCE [LARGE SCALE GENOMIC DNA]</scope>
    <source>
        <strain evidence="6 7">HR1</strain>
    </source>
</reference>
<protein>
    <recommendedName>
        <fullName evidence="8">Galactose oxidase</fullName>
    </recommendedName>
</protein>
<feature type="chain" id="PRO_5016321466" description="Galactose oxidase" evidence="5">
    <location>
        <begin position="20"/>
        <end position="815"/>
    </location>
</feature>
<evidence type="ECO:0000256" key="2">
    <source>
        <dbReference type="ARBA" id="ARBA00022737"/>
    </source>
</evidence>
<keyword evidence="4" id="KW-0472">Membrane</keyword>
<keyword evidence="2" id="KW-0677">Repeat</keyword>
<accession>A0A2Z6S117</accession>
<dbReference type="Pfam" id="PF24681">
    <property type="entry name" value="Kelch_KLHDC2_KLHL20_DRC7"/>
    <property type="match status" value="2"/>
</dbReference>
<dbReference type="SUPFAM" id="SSF50965">
    <property type="entry name" value="Galactose oxidase, central domain"/>
    <property type="match status" value="1"/>
</dbReference>
<name>A0A2Z6S117_9GLOM</name>
<sequence>MELYTYLLIISLVITLVEPFVPEPRYGHSSSLVGTKLYFFGGLGSGSENNTLSTQTLYLDVSKPFSMNNVPWTIVQSSIPEAVSYAQSFVGGKSNDQVFLYGGERKNPTNFSLNYDNIIYSFDTKTQSWKTPVISGNTPSLRRKMQIPVDVNGEAYLFGGQDEINVFKDMNKFDSIGLTWSLNISADDITTPLPRSDYTATILKNGMIIYIGGWEINNIGLPSYVNMSQISVFDTKSSLWGIAQADGDLIGSRRGHQAALTKDGKIIIYGGVTSEGVNNGTWISATPIIAVLDTNLFRWSTPQTYKMTENEPPPLIYSTSIVIGDYMILSFGNITNSLSNPSETSSGLYLLDTRNFTWVNTFEPPKKPTQSYTLIIILVSSIAGFIILVVVLVAIVCFFKRKKKRKKNRDSLTDDGKTNDTSSAISAIITPGSEHFLSQNNNQDNQNTLNSQNSTQFSPANSINFSNTSQTSSYKGGRESDGWDGNNMYYDRPSPQMSQMSKQIRRGSGQQYYQSYSDYSSNTDRGDGSGGGYNNNNNNNNLYNEYIDHNIPLQQFYSPNQPQIIHNDVYSGVIPQHGFIPQQGVYYEYDQPSVPFYHSSHANMTASPPFNNPSYSPPFNNPSYSPPFNNPSYSPPFNNPLYSPPFNDPSFSPPFNNPSYSSPYNNPSYVPPFNYAPPFNPSYSPHSHSPPFIGPSYSTSPTQLNFNDPNVNSSITPHGIDSTNITPGSDIPITNQYSRTSGDLNSNNRRGSSNATINRSGSLVDRIRRIGSGRRNRNSNTTATTNNTTRSSYNRNGLINTRGNDYSYGDYQDRS</sequence>
<dbReference type="EMBL" id="BEXD01004256">
    <property type="protein sequence ID" value="GBC08896.1"/>
    <property type="molecule type" value="Genomic_DNA"/>
</dbReference>
<keyword evidence="1" id="KW-0880">Kelch repeat</keyword>
<proteinExistence type="predicted"/>
<feature type="transmembrane region" description="Helical" evidence="4">
    <location>
        <begin position="372"/>
        <end position="399"/>
    </location>
</feature>
<organism evidence="6 7">
    <name type="scientific">Rhizophagus clarus</name>
    <dbReference type="NCBI Taxonomy" id="94130"/>
    <lineage>
        <taxon>Eukaryota</taxon>
        <taxon>Fungi</taxon>
        <taxon>Fungi incertae sedis</taxon>
        <taxon>Mucoromycota</taxon>
        <taxon>Glomeromycotina</taxon>
        <taxon>Glomeromycetes</taxon>
        <taxon>Glomerales</taxon>
        <taxon>Glomeraceae</taxon>
        <taxon>Rhizophagus</taxon>
    </lineage>
</organism>
<dbReference type="AlphaFoldDB" id="A0A2Z6S117"/>
<keyword evidence="5" id="KW-0732">Signal</keyword>
<feature type="region of interest" description="Disordered" evidence="3">
    <location>
        <begin position="435"/>
        <end position="537"/>
    </location>
</feature>